<dbReference type="InterPro" id="IPR013783">
    <property type="entry name" value="Ig-like_fold"/>
</dbReference>
<dbReference type="STRING" id="471852.Tcur_1396"/>
<evidence type="ECO:0000256" key="2">
    <source>
        <dbReference type="ARBA" id="ARBA00023326"/>
    </source>
</evidence>
<protein>
    <submittedName>
        <fullName evidence="5">Fibronectin type III domain protein</fullName>
    </submittedName>
</protein>
<keyword evidence="1" id="KW-0326">Glycosidase</keyword>
<dbReference type="InterPro" id="IPR058692">
    <property type="entry name" value="Fn3_SaeA_2nd"/>
</dbReference>
<evidence type="ECO:0000313" key="6">
    <source>
        <dbReference type="Proteomes" id="UP000001918"/>
    </source>
</evidence>
<dbReference type="Pfam" id="PF25832">
    <property type="entry name" value="Fn3_SaeA_2nd"/>
    <property type="match status" value="1"/>
</dbReference>
<evidence type="ECO:0000259" key="4">
    <source>
        <dbReference type="SMART" id="SM00060"/>
    </source>
</evidence>
<dbReference type="InterPro" id="IPR058691">
    <property type="entry name" value="Fn3_SaeA_1st"/>
</dbReference>
<dbReference type="InterPro" id="IPR036116">
    <property type="entry name" value="FN3_sf"/>
</dbReference>
<sequence>MPAVAFDKDTYRKAVLDPARKAGNALPADLFERYGLDQVRLSSEAEFAAHLKEVVAYWRVLRQRSRVYAKLIEALLAAHQELERAGRLTLRYFQEESRRRREENERKLQEMVAAMAATTPCLDPQALEELIALGGGPACAPRLRRLLAEHKIRLVDRPWELPSDPPIPASQYQRLHEQLERLGLRLSAEVVFGAQAVRGGFRLRPRFALQAGSGGTLTAETIAAAKARQRTRAQDESKPLLDSVLATLEKAAAAPGRLDELLVWEVAETLRPYAAAGLPARQVAERAAELGLVRDQAEELAFALSRAGSAAGAAPDPVREIEQALRADRLRTAQRLLEQLPADQEPQLRQRVVERARQADELAEQAARLITEGRTEEAAERLAAALRIAADDEDLAERLRALPPPAPQRVRTGCEGRRVTVAWDPAPARTGQVRYRVVRTVGSAAQGAGQGVLIGQTDANEVTDSAPPPGVEVVYTVFATRAEGVWSAPAAAPPLLLLPEVEDLSITAGEDAVAVTWRPPEEMTEVIVTRTTDDREQNRLPVTARDGFTDTDVVPGRRYRYRIQAVYTGPDGTRCHSRGLVAEATPQRRPEPVTDLSAEPSQTEGAPMVELSWTPPEAGQVTIRVAQDPPPWPPGTRVEPAELGRYGRELAGAPVRGLDGRMHLTVPAEPGRRHYLAVSRGAGLAVAGAATALQTVAAVSELTARRMGQTLLVSWVWPPGVGLAEVTWRPADGSAPPTTVECGRRTYEDNGGCRLPVGQDAGEVTVRAVVRDVHGRSRSRPRSVTVSAAGTEVRYEFRRRSGLRRRSRATLVLTAERRCRMPPLVVVHHVGSVRPLRPDQGEVICRVPARELDPATPVTVPIEVPPARGGRSWLVCFPDPQADESGDAITLRRLSGAW</sequence>
<dbReference type="GO" id="GO:0000272">
    <property type="term" value="P:polysaccharide catabolic process"/>
    <property type="evidence" value="ECO:0007669"/>
    <property type="project" value="UniProtKB-KW"/>
</dbReference>
<reference evidence="5 6" key="1">
    <citation type="journal article" date="2011" name="Stand. Genomic Sci.">
        <title>Complete genome sequence of Thermomonospora curvata type strain (B9).</title>
        <authorList>
            <person name="Chertkov O."/>
            <person name="Sikorski J."/>
            <person name="Nolan M."/>
            <person name="Lapidus A."/>
            <person name="Lucas S."/>
            <person name="Del Rio T.G."/>
            <person name="Tice H."/>
            <person name="Cheng J.F."/>
            <person name="Goodwin L."/>
            <person name="Pitluck S."/>
            <person name="Liolios K."/>
            <person name="Ivanova N."/>
            <person name="Mavromatis K."/>
            <person name="Mikhailova N."/>
            <person name="Ovchinnikova G."/>
            <person name="Pati A."/>
            <person name="Chen A."/>
            <person name="Palaniappan K."/>
            <person name="Djao O.D."/>
            <person name="Land M."/>
            <person name="Hauser L."/>
            <person name="Chang Y.J."/>
            <person name="Jeffries C.D."/>
            <person name="Brettin T."/>
            <person name="Han C."/>
            <person name="Detter J.C."/>
            <person name="Rohde M."/>
            <person name="Goker M."/>
            <person name="Woyke T."/>
            <person name="Bristow J."/>
            <person name="Eisen J.A."/>
            <person name="Markowitz V."/>
            <person name="Hugenholtz P."/>
            <person name="Klenk H.P."/>
            <person name="Kyrpides N.C."/>
        </authorList>
    </citation>
    <scope>NUCLEOTIDE SEQUENCE [LARGE SCALE GENOMIC DNA]</scope>
    <source>
        <strain evidence="6">ATCC 19995 / DSM 43183 / JCM 3096 / KCTC 9072 / NBRC 15933 / NCIMB 10081 / Henssen B9</strain>
    </source>
</reference>
<feature type="domain" description="Fibronectin type-III" evidence="4">
    <location>
        <begin position="696"/>
        <end position="777"/>
    </location>
</feature>
<feature type="region of interest" description="Disordered" evidence="3">
    <location>
        <begin position="574"/>
        <end position="608"/>
    </location>
</feature>
<dbReference type="EMBL" id="CP001738">
    <property type="protein sequence ID" value="ACY96977.1"/>
    <property type="molecule type" value="Genomic_DNA"/>
</dbReference>
<dbReference type="eggNOG" id="COG0457">
    <property type="taxonomic scope" value="Bacteria"/>
</dbReference>
<dbReference type="KEGG" id="tcu:Tcur_1396"/>
<gene>
    <name evidence="5" type="ordered locus">Tcur_1396</name>
</gene>
<dbReference type="HOGENOM" id="CLU_318020_0_0_11"/>
<dbReference type="OrthoDB" id="5506232at2"/>
<dbReference type="CDD" id="cd00063">
    <property type="entry name" value="FN3"/>
    <property type="match status" value="1"/>
</dbReference>
<keyword evidence="2" id="KW-0624">Polysaccharide degradation</keyword>
<dbReference type="Pfam" id="PF25833">
    <property type="entry name" value="Fn3_SaeA_3rd"/>
    <property type="match status" value="1"/>
</dbReference>
<organism evidence="5 6">
    <name type="scientific">Thermomonospora curvata (strain ATCC 19995 / DSM 43183 / JCM 3096 / KCTC 9072 / NBRC 15933 / NCIMB 10081 / Henssen B9)</name>
    <dbReference type="NCBI Taxonomy" id="471852"/>
    <lineage>
        <taxon>Bacteria</taxon>
        <taxon>Bacillati</taxon>
        <taxon>Actinomycetota</taxon>
        <taxon>Actinomycetes</taxon>
        <taxon>Streptosporangiales</taxon>
        <taxon>Thermomonosporaceae</taxon>
        <taxon>Thermomonospora</taxon>
    </lineage>
</organism>
<dbReference type="Proteomes" id="UP000001918">
    <property type="component" value="Chromosome"/>
</dbReference>
<name>D1AA41_THECD</name>
<feature type="region of interest" description="Disordered" evidence="3">
    <location>
        <begin position="625"/>
        <end position="644"/>
    </location>
</feature>
<keyword evidence="2" id="KW-0119">Carbohydrate metabolism</keyword>
<evidence type="ECO:0000313" key="5">
    <source>
        <dbReference type="EMBL" id="ACY96977.1"/>
    </source>
</evidence>
<keyword evidence="6" id="KW-1185">Reference proteome</keyword>
<dbReference type="InterPro" id="IPR003961">
    <property type="entry name" value="FN3_dom"/>
</dbReference>
<keyword evidence="1" id="KW-0378">Hydrolase</keyword>
<accession>D1AA41</accession>
<evidence type="ECO:0000256" key="1">
    <source>
        <dbReference type="ARBA" id="ARBA00023295"/>
    </source>
</evidence>
<dbReference type="SMART" id="SM00060">
    <property type="entry name" value="FN3"/>
    <property type="match status" value="3"/>
</dbReference>
<dbReference type="GO" id="GO:0016798">
    <property type="term" value="F:hydrolase activity, acting on glycosyl bonds"/>
    <property type="evidence" value="ECO:0007669"/>
    <property type="project" value="UniProtKB-KW"/>
</dbReference>
<dbReference type="Gene3D" id="2.60.40.10">
    <property type="entry name" value="Immunoglobulins"/>
    <property type="match status" value="2"/>
</dbReference>
<dbReference type="AlphaFoldDB" id="D1AA41"/>
<evidence type="ECO:0000256" key="3">
    <source>
        <dbReference type="SAM" id="MobiDB-lite"/>
    </source>
</evidence>
<proteinExistence type="predicted"/>
<feature type="domain" description="Fibronectin type-III" evidence="4">
    <location>
        <begin position="404"/>
        <end position="486"/>
    </location>
</feature>
<dbReference type="SUPFAM" id="SSF49265">
    <property type="entry name" value="Fibronectin type III"/>
    <property type="match status" value="1"/>
</dbReference>
<feature type="domain" description="Fibronectin type-III" evidence="4">
    <location>
        <begin position="498"/>
        <end position="574"/>
    </location>
</feature>